<reference evidence="3" key="1">
    <citation type="journal article" date="2019" name="Int. J. Syst. Evol. Microbiol.">
        <title>The Global Catalogue of Microorganisms (GCM) 10K type strain sequencing project: providing services to taxonomists for standard genome sequencing and annotation.</title>
        <authorList>
            <consortium name="The Broad Institute Genomics Platform"/>
            <consortium name="The Broad Institute Genome Sequencing Center for Infectious Disease"/>
            <person name="Wu L."/>
            <person name="Ma J."/>
        </authorList>
    </citation>
    <scope>NUCLEOTIDE SEQUENCE [LARGE SCALE GENOMIC DNA]</scope>
    <source>
        <strain evidence="3">NBRC 102407</strain>
    </source>
</reference>
<organism evidence="2 3">
    <name type="scientific">Zoogloea oryzae</name>
    <dbReference type="NCBI Taxonomy" id="310767"/>
    <lineage>
        <taxon>Bacteria</taxon>
        <taxon>Pseudomonadati</taxon>
        <taxon>Pseudomonadota</taxon>
        <taxon>Betaproteobacteria</taxon>
        <taxon>Rhodocyclales</taxon>
        <taxon>Zoogloeaceae</taxon>
        <taxon>Zoogloea</taxon>
    </lineage>
</organism>
<proteinExistence type="predicted"/>
<evidence type="ECO:0008006" key="4">
    <source>
        <dbReference type="Google" id="ProtNLM"/>
    </source>
</evidence>
<comment type="caution">
    <text evidence="2">The sequence shown here is derived from an EMBL/GenBank/DDBJ whole genome shotgun (WGS) entry which is preliminary data.</text>
</comment>
<gene>
    <name evidence="2" type="ORF">GCM10007933_16870</name>
</gene>
<dbReference type="InterPro" id="IPR003787">
    <property type="entry name" value="Sulphur_relay_DsrE/F-like"/>
</dbReference>
<accession>A0ABQ6F9H8</accession>
<sequence length="162" mass="16861">MTSKRPQGRATPSLPPAGGKETSDGPAFPSDPRPADKLAILVWAADPSRSELCATPFYFAAAAAAMDVEVEMYFTARSVELLRIGVAEGIRAASGSGNPDGKTVADFRREALAFGVKLFACPTALASHGVPAAELIPQLTAQAGAAAFIGRTLDPAWRTLSF</sequence>
<dbReference type="PANTHER" id="PTHR34655:SF2">
    <property type="entry name" value="PEROXIREDOXIN FAMILY PROTEIN"/>
    <property type="match status" value="1"/>
</dbReference>
<dbReference type="PANTHER" id="PTHR34655">
    <property type="entry name" value="CONSERVED WITHIN P. AEROPHILUM"/>
    <property type="match status" value="1"/>
</dbReference>
<dbReference type="EMBL" id="BSPX01000021">
    <property type="protein sequence ID" value="GLT22228.1"/>
    <property type="molecule type" value="Genomic_DNA"/>
</dbReference>
<keyword evidence="3" id="KW-1185">Reference proteome</keyword>
<dbReference type="Proteomes" id="UP001157167">
    <property type="component" value="Unassembled WGS sequence"/>
</dbReference>
<feature type="region of interest" description="Disordered" evidence="1">
    <location>
        <begin position="1"/>
        <end position="32"/>
    </location>
</feature>
<dbReference type="RefSeq" id="WP_284187562.1">
    <property type="nucleotide sequence ID" value="NZ_BSPX01000021.1"/>
</dbReference>
<evidence type="ECO:0000313" key="3">
    <source>
        <dbReference type="Proteomes" id="UP001157167"/>
    </source>
</evidence>
<dbReference type="Gene3D" id="3.40.1260.10">
    <property type="entry name" value="DsrEFH-like"/>
    <property type="match status" value="1"/>
</dbReference>
<protein>
    <recommendedName>
        <fullName evidence="4">Peroxiredoxin</fullName>
    </recommendedName>
</protein>
<name>A0ABQ6F9H8_9RHOO</name>
<dbReference type="Pfam" id="PF02635">
    <property type="entry name" value="DsrE"/>
    <property type="match status" value="1"/>
</dbReference>
<dbReference type="SUPFAM" id="SSF75169">
    <property type="entry name" value="DsrEFH-like"/>
    <property type="match status" value="1"/>
</dbReference>
<evidence type="ECO:0000313" key="2">
    <source>
        <dbReference type="EMBL" id="GLT22228.1"/>
    </source>
</evidence>
<evidence type="ECO:0000256" key="1">
    <source>
        <dbReference type="SAM" id="MobiDB-lite"/>
    </source>
</evidence>
<dbReference type="InterPro" id="IPR027396">
    <property type="entry name" value="DsrEFH-like"/>
</dbReference>